<keyword evidence="1" id="KW-1133">Transmembrane helix</keyword>
<comment type="caution">
    <text evidence="2">The sequence shown here is derived from an EMBL/GenBank/DDBJ whole genome shotgun (WGS) entry which is preliminary data.</text>
</comment>
<keyword evidence="1" id="KW-0812">Transmembrane</keyword>
<name>A0A834C405_ORYME</name>
<evidence type="ECO:0000256" key="1">
    <source>
        <dbReference type="SAM" id="Phobius"/>
    </source>
</evidence>
<evidence type="ECO:0000313" key="3">
    <source>
        <dbReference type="Proteomes" id="UP000646548"/>
    </source>
</evidence>
<organism evidence="2 3">
    <name type="scientific">Oryzias melastigma</name>
    <name type="common">Marine medaka</name>
    <dbReference type="NCBI Taxonomy" id="30732"/>
    <lineage>
        <taxon>Eukaryota</taxon>
        <taxon>Metazoa</taxon>
        <taxon>Chordata</taxon>
        <taxon>Craniata</taxon>
        <taxon>Vertebrata</taxon>
        <taxon>Euteleostomi</taxon>
        <taxon>Actinopterygii</taxon>
        <taxon>Neopterygii</taxon>
        <taxon>Teleostei</taxon>
        <taxon>Neoteleostei</taxon>
        <taxon>Acanthomorphata</taxon>
        <taxon>Ovalentaria</taxon>
        <taxon>Atherinomorphae</taxon>
        <taxon>Beloniformes</taxon>
        <taxon>Adrianichthyidae</taxon>
        <taxon>Oryziinae</taxon>
        <taxon>Oryzias</taxon>
    </lineage>
</organism>
<protein>
    <submittedName>
        <fullName evidence="2">Uncharacterized protein</fullName>
    </submittedName>
</protein>
<dbReference type="AlphaFoldDB" id="A0A834C405"/>
<dbReference type="EMBL" id="WKFB01000368">
    <property type="protein sequence ID" value="KAF6725257.1"/>
    <property type="molecule type" value="Genomic_DNA"/>
</dbReference>
<evidence type="ECO:0000313" key="2">
    <source>
        <dbReference type="EMBL" id="KAF6725257.1"/>
    </source>
</evidence>
<keyword evidence="1" id="KW-0472">Membrane</keyword>
<gene>
    <name evidence="2" type="ORF">FQA47_005995</name>
</gene>
<sequence>MFQSVEKDEATQAIICTILSASNTSLWRLLLKRLFRKRTRRAKRDVGGWGGEESGEKSWLEKMERDSSVWCSMLFTFFFLEDYGVSRVGGTIPPLTVWLPVRVKL</sequence>
<accession>A0A834C405</accession>
<proteinExistence type="predicted"/>
<reference evidence="2" key="1">
    <citation type="journal article" name="BMC Genomics">
        <title>Long-read sequencing and de novo genome assembly of marine medaka (Oryzias melastigma).</title>
        <authorList>
            <person name="Liang P."/>
            <person name="Saqib H.S.A."/>
            <person name="Ni X."/>
            <person name="Shen Y."/>
        </authorList>
    </citation>
    <scope>NUCLEOTIDE SEQUENCE</scope>
    <source>
        <strain evidence="2">Bigg-433</strain>
    </source>
</reference>
<feature type="transmembrane region" description="Helical" evidence="1">
    <location>
        <begin position="12"/>
        <end position="31"/>
    </location>
</feature>
<dbReference type="Proteomes" id="UP000646548">
    <property type="component" value="Unassembled WGS sequence"/>
</dbReference>